<dbReference type="Proteomes" id="UP001139157">
    <property type="component" value="Unassembled WGS sequence"/>
</dbReference>
<dbReference type="GO" id="GO:0000976">
    <property type="term" value="F:transcription cis-regulatory region binding"/>
    <property type="evidence" value="ECO:0007669"/>
    <property type="project" value="TreeGrafter"/>
</dbReference>
<dbReference type="InterPro" id="IPR041484">
    <property type="entry name" value="TetR_C_25"/>
</dbReference>
<evidence type="ECO:0000256" key="1">
    <source>
        <dbReference type="ARBA" id="ARBA00023125"/>
    </source>
</evidence>
<accession>A0A9X2IYN9</accession>
<dbReference type="InterPro" id="IPR009057">
    <property type="entry name" value="Homeodomain-like_sf"/>
</dbReference>
<dbReference type="Pfam" id="PF17933">
    <property type="entry name" value="TetR_C_25"/>
    <property type="match status" value="1"/>
</dbReference>
<feature type="domain" description="HTH tetR-type" evidence="3">
    <location>
        <begin position="15"/>
        <end position="74"/>
    </location>
</feature>
<dbReference type="SUPFAM" id="SSF46689">
    <property type="entry name" value="Homeodomain-like"/>
    <property type="match status" value="1"/>
</dbReference>
<dbReference type="PANTHER" id="PTHR30055:SF146">
    <property type="entry name" value="HTH-TYPE TRANSCRIPTIONAL DUAL REGULATOR CECR"/>
    <property type="match status" value="1"/>
</dbReference>
<reference evidence="4" key="1">
    <citation type="submission" date="2022-06" db="EMBL/GenBank/DDBJ databases">
        <title>Novel species in genus nocardia.</title>
        <authorList>
            <person name="Li F."/>
        </authorList>
    </citation>
    <scope>NUCLEOTIDE SEQUENCE</scope>
    <source>
        <strain evidence="4">CDC141</strain>
    </source>
</reference>
<name>A0A9X2IYN9_9NOCA</name>
<dbReference type="InterPro" id="IPR036271">
    <property type="entry name" value="Tet_transcr_reg_TetR-rel_C_sf"/>
</dbReference>
<keyword evidence="5" id="KW-1185">Reference proteome</keyword>
<dbReference type="AlphaFoldDB" id="A0A9X2IYN9"/>
<gene>
    <name evidence="4" type="ORF">NDR86_20455</name>
</gene>
<dbReference type="Gene3D" id="1.10.357.10">
    <property type="entry name" value="Tetracycline Repressor, domain 2"/>
    <property type="match status" value="1"/>
</dbReference>
<dbReference type="PRINTS" id="PR00455">
    <property type="entry name" value="HTHTETR"/>
</dbReference>
<sequence length="220" mass="24228">MFKRAAVSEGSSDDLSTRARIRDAAIVTFGEQGFGVGVRAIAAAAGVSPGLVNHHFGSKDGLREACDDYVRDLIREYKTEYIRHPSPSGVLEALAEIEDFAPYIGYLMRSFQAGGALTVTMFEHMVEDVEGYLRAGIEAGTLRPQRDLRATARYMALHNGGGFFLFLQLHSARHDGKLDYRQALREYADQVMLPAADIFTNGLFTDSMMLDTLLNQSGEP</sequence>
<proteinExistence type="predicted"/>
<dbReference type="PROSITE" id="PS50977">
    <property type="entry name" value="HTH_TETR_2"/>
    <property type="match status" value="1"/>
</dbReference>
<organism evidence="4 5">
    <name type="scientific">Nocardia pulmonis</name>
    <dbReference type="NCBI Taxonomy" id="2951408"/>
    <lineage>
        <taxon>Bacteria</taxon>
        <taxon>Bacillati</taxon>
        <taxon>Actinomycetota</taxon>
        <taxon>Actinomycetes</taxon>
        <taxon>Mycobacteriales</taxon>
        <taxon>Nocardiaceae</taxon>
        <taxon>Nocardia</taxon>
    </lineage>
</organism>
<dbReference type="PANTHER" id="PTHR30055">
    <property type="entry name" value="HTH-TYPE TRANSCRIPTIONAL REGULATOR RUTR"/>
    <property type="match status" value="1"/>
</dbReference>
<evidence type="ECO:0000259" key="3">
    <source>
        <dbReference type="PROSITE" id="PS50977"/>
    </source>
</evidence>
<protein>
    <submittedName>
        <fullName evidence="4">TetR family transcriptional regulator</fullName>
    </submittedName>
</protein>
<dbReference type="EMBL" id="JAMRXG010000008">
    <property type="protein sequence ID" value="MCM6775854.1"/>
    <property type="molecule type" value="Genomic_DNA"/>
</dbReference>
<dbReference type="InterPro" id="IPR001647">
    <property type="entry name" value="HTH_TetR"/>
</dbReference>
<dbReference type="Pfam" id="PF00440">
    <property type="entry name" value="TetR_N"/>
    <property type="match status" value="1"/>
</dbReference>
<dbReference type="SUPFAM" id="SSF48498">
    <property type="entry name" value="Tetracyclin repressor-like, C-terminal domain"/>
    <property type="match status" value="1"/>
</dbReference>
<evidence type="ECO:0000256" key="2">
    <source>
        <dbReference type="PROSITE-ProRule" id="PRU00335"/>
    </source>
</evidence>
<dbReference type="RefSeq" id="WP_251914091.1">
    <property type="nucleotide sequence ID" value="NZ_JAMRXG010000008.1"/>
</dbReference>
<dbReference type="InterPro" id="IPR050109">
    <property type="entry name" value="HTH-type_TetR-like_transc_reg"/>
</dbReference>
<dbReference type="GO" id="GO:0003700">
    <property type="term" value="F:DNA-binding transcription factor activity"/>
    <property type="evidence" value="ECO:0007669"/>
    <property type="project" value="TreeGrafter"/>
</dbReference>
<evidence type="ECO:0000313" key="5">
    <source>
        <dbReference type="Proteomes" id="UP001139157"/>
    </source>
</evidence>
<evidence type="ECO:0000313" key="4">
    <source>
        <dbReference type="EMBL" id="MCM6775854.1"/>
    </source>
</evidence>
<keyword evidence="1 2" id="KW-0238">DNA-binding</keyword>
<feature type="DNA-binding region" description="H-T-H motif" evidence="2">
    <location>
        <begin position="37"/>
        <end position="56"/>
    </location>
</feature>
<comment type="caution">
    <text evidence="4">The sequence shown here is derived from an EMBL/GenBank/DDBJ whole genome shotgun (WGS) entry which is preliminary data.</text>
</comment>